<dbReference type="PANTHER" id="PTHR48081:SF31">
    <property type="entry name" value="STERYL ACETYL HYDROLASE MUG81-RELATED"/>
    <property type="match status" value="1"/>
</dbReference>
<dbReference type="STRING" id="86049.A0A1C1CCG1"/>
<evidence type="ECO:0000256" key="1">
    <source>
        <dbReference type="ARBA" id="ARBA00022801"/>
    </source>
</evidence>
<dbReference type="InterPro" id="IPR050300">
    <property type="entry name" value="GDXG_lipolytic_enzyme"/>
</dbReference>
<dbReference type="InterPro" id="IPR029058">
    <property type="entry name" value="AB_hydrolase_fold"/>
</dbReference>
<keyword evidence="1 3" id="KW-0378">Hydrolase</keyword>
<comment type="caution">
    <text evidence="3">The sequence shown here is derived from an EMBL/GenBank/DDBJ whole genome shotgun (WGS) entry which is preliminary data.</text>
</comment>
<dbReference type="InterPro" id="IPR013094">
    <property type="entry name" value="AB_hydrolase_3"/>
</dbReference>
<evidence type="ECO:0000313" key="4">
    <source>
        <dbReference type="Proteomes" id="UP000094526"/>
    </source>
</evidence>
<dbReference type="EMBL" id="LGRB01000016">
    <property type="protein sequence ID" value="OCT46171.1"/>
    <property type="molecule type" value="Genomic_DNA"/>
</dbReference>
<evidence type="ECO:0000313" key="3">
    <source>
        <dbReference type="EMBL" id="OCT46171.1"/>
    </source>
</evidence>
<dbReference type="Gene3D" id="3.40.50.1820">
    <property type="entry name" value="alpha/beta hydrolase"/>
    <property type="match status" value="1"/>
</dbReference>
<protein>
    <submittedName>
        <fullName evidence="3">Putative acetyl-hydrolase</fullName>
    </submittedName>
</protein>
<evidence type="ECO:0000259" key="2">
    <source>
        <dbReference type="Pfam" id="PF07859"/>
    </source>
</evidence>
<dbReference type="Proteomes" id="UP000094526">
    <property type="component" value="Unassembled WGS sequence"/>
</dbReference>
<organism evidence="3 4">
    <name type="scientific">Cladophialophora carrionii</name>
    <dbReference type="NCBI Taxonomy" id="86049"/>
    <lineage>
        <taxon>Eukaryota</taxon>
        <taxon>Fungi</taxon>
        <taxon>Dikarya</taxon>
        <taxon>Ascomycota</taxon>
        <taxon>Pezizomycotina</taxon>
        <taxon>Eurotiomycetes</taxon>
        <taxon>Chaetothyriomycetidae</taxon>
        <taxon>Chaetothyriales</taxon>
        <taxon>Herpotrichiellaceae</taxon>
        <taxon>Cladophialophora</taxon>
    </lineage>
</organism>
<name>A0A1C1CCG1_9EURO</name>
<keyword evidence="4" id="KW-1185">Reference proteome</keyword>
<dbReference type="OrthoDB" id="2152029at2759"/>
<proteinExistence type="predicted"/>
<reference evidence="4" key="1">
    <citation type="submission" date="2015-07" db="EMBL/GenBank/DDBJ databases">
        <authorList>
            <person name="Teixeira M.M."/>
            <person name="Souza R.C."/>
            <person name="Almeida L.G."/>
            <person name="Vicente V.A."/>
            <person name="de Hoog S."/>
            <person name="Bocca A.L."/>
            <person name="de Almeida S.R."/>
            <person name="Vasconcelos A.T."/>
            <person name="Felipe M.S."/>
        </authorList>
    </citation>
    <scope>NUCLEOTIDE SEQUENCE [LARGE SCALE GENOMIC DNA]</scope>
    <source>
        <strain evidence="4">KSF</strain>
    </source>
</reference>
<dbReference type="GO" id="GO:0016787">
    <property type="term" value="F:hydrolase activity"/>
    <property type="evidence" value="ECO:0007669"/>
    <property type="project" value="UniProtKB-KW"/>
</dbReference>
<dbReference type="VEuPathDB" id="FungiDB:G647_09353"/>
<dbReference type="VEuPathDB" id="FungiDB:CLCR_01152"/>
<dbReference type="AlphaFoldDB" id="A0A1C1CCG1"/>
<feature type="domain" description="Alpha/beta hydrolase fold-3" evidence="2">
    <location>
        <begin position="110"/>
        <end position="326"/>
    </location>
</feature>
<sequence>MKERPQLSAGDYVSLLLAMTRGLGALTYSTLTGWARGEDCPKAYKRHVIYSTMRSAFSGLTVKQFQAVQPTTSEGYQTFCKKQKVTPEVVELEHGATGCFLGPKTAKKTLVWFHGGGYNFAAADEHWGMLWDWIELAKKNGAELRVMVLEYELAPYGVFPLQLKQAVASIQHLLNSGLQPSQILIGGDSAGGNLAAAFMAHLTHTHPSVPAINLSSNVGGALLVSPWVSFTQERASWKSNHKKDALDPATVRIWSENFMGKTPNDNWSQPAEAPAAWWKGLKVDNIAITAGGNEVLRDDIRVFAENIKVHNPQVEYFEAPGEAHDAIIMDKALGLKEDFASEQFMRKWVLARVK</sequence>
<dbReference type="SUPFAM" id="SSF53474">
    <property type="entry name" value="alpha/beta-Hydrolases"/>
    <property type="match status" value="1"/>
</dbReference>
<dbReference type="PANTHER" id="PTHR48081">
    <property type="entry name" value="AB HYDROLASE SUPERFAMILY PROTEIN C4A8.06C"/>
    <property type="match status" value="1"/>
</dbReference>
<dbReference type="Pfam" id="PF07859">
    <property type="entry name" value="Abhydrolase_3"/>
    <property type="match status" value="1"/>
</dbReference>
<dbReference type="eggNOG" id="KOG1515">
    <property type="taxonomic scope" value="Eukaryota"/>
</dbReference>
<gene>
    <name evidence="3" type="ORF">CLCR_01152</name>
</gene>
<accession>A0A1C1CCG1</accession>